<reference evidence="14 15" key="1">
    <citation type="submission" date="2024-09" db="EMBL/GenBank/DDBJ databases">
        <authorList>
            <person name="Zhang Y."/>
        </authorList>
    </citation>
    <scope>NUCLEOTIDE SEQUENCE [LARGE SCALE GENOMIC DNA]</scope>
    <source>
        <strain evidence="14 15">ZJ318</strain>
    </source>
</reference>
<evidence type="ECO:0000259" key="12">
    <source>
        <dbReference type="Pfam" id="PF21760"/>
    </source>
</evidence>
<feature type="transmembrane region" description="Helical" evidence="9">
    <location>
        <begin position="508"/>
        <end position="526"/>
    </location>
</feature>
<keyword evidence="3 9" id="KW-1003">Cell membrane</keyword>
<feature type="domain" description="SecDF P1 head subdomain" evidence="13">
    <location>
        <begin position="305"/>
        <end position="432"/>
    </location>
</feature>
<evidence type="ECO:0000256" key="1">
    <source>
        <dbReference type="ARBA" id="ARBA00004651"/>
    </source>
</evidence>
<dbReference type="PROSITE" id="PS51257">
    <property type="entry name" value="PROKAR_LIPOPROTEIN"/>
    <property type="match status" value="1"/>
</dbReference>
<dbReference type="Pfam" id="PF13721">
    <property type="entry name" value="SecD-TM1"/>
    <property type="match status" value="1"/>
</dbReference>
<accession>A0ABV4VMX3</accession>
<evidence type="ECO:0000256" key="5">
    <source>
        <dbReference type="ARBA" id="ARBA00022927"/>
    </source>
</evidence>
<evidence type="ECO:0000256" key="4">
    <source>
        <dbReference type="ARBA" id="ARBA00022692"/>
    </source>
</evidence>
<dbReference type="Gene3D" id="3.30.70.3400">
    <property type="match status" value="1"/>
</dbReference>
<comment type="caution">
    <text evidence="9">Lacks conserved residue(s) required for the propagation of feature annotation.</text>
</comment>
<dbReference type="Gene3D" id="3.30.1360.200">
    <property type="match status" value="1"/>
</dbReference>
<dbReference type="Pfam" id="PF02355">
    <property type="entry name" value="SecD_SecF_C"/>
    <property type="match status" value="1"/>
</dbReference>
<comment type="subcellular location">
    <subcellularLocation>
        <location evidence="1 9">Cell membrane</location>
        <topology evidence="1 9">Multi-pass membrane protein</topology>
    </subcellularLocation>
</comment>
<dbReference type="GeneID" id="94727427"/>
<evidence type="ECO:0000313" key="14">
    <source>
        <dbReference type="EMBL" id="MFB2621669.1"/>
    </source>
</evidence>
<dbReference type="Pfam" id="PF22599">
    <property type="entry name" value="SecDF_P1_head"/>
    <property type="match status" value="1"/>
</dbReference>
<dbReference type="PANTHER" id="PTHR30081">
    <property type="entry name" value="PROTEIN-EXPORT MEMBRANE PROTEIN SEC"/>
    <property type="match status" value="1"/>
</dbReference>
<dbReference type="Pfam" id="PF07549">
    <property type="entry name" value="Sec_GG"/>
    <property type="match status" value="1"/>
</dbReference>
<feature type="transmembrane region" description="Helical" evidence="9">
    <location>
        <begin position="578"/>
        <end position="602"/>
    </location>
</feature>
<comment type="caution">
    <text evidence="14">The sequence shown here is derived from an EMBL/GenBank/DDBJ whole genome shotgun (WGS) entry which is preliminary data.</text>
</comment>
<evidence type="ECO:0000313" key="15">
    <source>
        <dbReference type="Proteomes" id="UP001576708"/>
    </source>
</evidence>
<sequence>MLNKYPMWKNIMVVLVIAIGCFYAVPNLFGEDHAVQVVATRGAEVTASTQARVNELLASKGIAVKRSELEKGQLLVRVQNADQQLLAKETIAEDLGDKFTVALNLAPATPQWLESMGGSPMKLGLDLRGGVHFLMEVDMGEAIRKMEEAKVADFRSQLREEKIRYAGIRNNAQGIEIKFRDKESLASAERFLKSRSNDMVFTDVTKGEDFALQAVMSETYLKQIKEEALQQNITTIRNRVNELGVAEPVVQRQGAERIIVELPGVQDTARAKEILGATASIEFHMVDDKADPNAAQSGRVPAGSEVYQRREGGQVVLKKEVMLTGDHITGAQPSFDQYSRPQVSINLDAKGGTIFSNVTKDNIGKPMATLFIEYKDSGERNADGSVKMQKIQEVISVATIQARLGRNFVITGLSHGEAQNLALLLRAGALIAPVSIVEERTIGPSLGAENIESGVQAMIWGMAVVLIFMLVYYRSFGLIANLALTANLVMVVGVMSMIPGAVLTLPGIAGMVLTVGMAVDGNVLIYERIREELRAGRSVQQAIHEGYGNAFSTIADANITTFLTALILFAVGTGAIKGFAVTLMIGIATSMFTAIVGTRSIVNAIWGGKRVKTLSI</sequence>
<protein>
    <recommendedName>
        <fullName evidence="9">Protein translocase subunit SecD</fullName>
    </recommendedName>
</protein>
<dbReference type="InterPro" id="IPR001036">
    <property type="entry name" value="Acrflvin-R"/>
</dbReference>
<comment type="similarity">
    <text evidence="9">Belongs to the SecD/SecF family. SecD subfamily.</text>
</comment>
<dbReference type="InterPro" id="IPR022646">
    <property type="entry name" value="SecD/SecF_CS"/>
</dbReference>
<feature type="transmembrane region" description="Helical" evidence="9">
    <location>
        <begin position="547"/>
        <end position="572"/>
    </location>
</feature>
<dbReference type="EMBL" id="JBHFGU010000007">
    <property type="protein sequence ID" value="MFB2621669.1"/>
    <property type="molecule type" value="Genomic_DNA"/>
</dbReference>
<gene>
    <name evidence="9 14" type="primary">secD</name>
    <name evidence="14" type="ORF">ACE02W_17785</name>
</gene>
<comment type="function">
    <text evidence="9">Part of the Sec protein translocase complex. Interacts with the SecYEG preprotein conducting channel. SecDF uses the proton motive force (PMF) to complete protein translocation after the ATP-dependent function of SecA.</text>
</comment>
<dbReference type="RefSeq" id="WP_088212208.1">
    <property type="nucleotide sequence ID" value="NZ_CP080412.1"/>
</dbReference>
<dbReference type="PANTHER" id="PTHR30081:SF1">
    <property type="entry name" value="PROTEIN TRANSLOCASE SUBUNIT SECD"/>
    <property type="match status" value="1"/>
</dbReference>
<dbReference type="InterPro" id="IPR054384">
    <property type="entry name" value="SecDF_P1_head"/>
</dbReference>
<keyword evidence="8 9" id="KW-0472">Membrane</keyword>
<keyword evidence="4 9" id="KW-0812">Transmembrane</keyword>
<feature type="transmembrane region" description="Helical" evidence="9">
    <location>
        <begin position="480"/>
        <end position="502"/>
    </location>
</feature>
<evidence type="ECO:0000256" key="8">
    <source>
        <dbReference type="ARBA" id="ARBA00023136"/>
    </source>
</evidence>
<dbReference type="InterPro" id="IPR005791">
    <property type="entry name" value="SecD"/>
</dbReference>
<comment type="subunit">
    <text evidence="9">Forms a complex with SecF. Part of the essential Sec protein translocation apparatus which comprises SecA, SecYEG and auxiliary proteins SecDF-YajC and YidC.</text>
</comment>
<feature type="transmembrane region" description="Helical" evidence="9">
    <location>
        <begin position="454"/>
        <end position="473"/>
    </location>
</feature>
<evidence type="ECO:0000259" key="13">
    <source>
        <dbReference type="Pfam" id="PF22599"/>
    </source>
</evidence>
<dbReference type="SUPFAM" id="SSF82866">
    <property type="entry name" value="Multidrug efflux transporter AcrB transmembrane domain"/>
    <property type="match status" value="1"/>
</dbReference>
<dbReference type="Gene3D" id="1.20.1640.10">
    <property type="entry name" value="Multidrug efflux transporter AcrB transmembrane domain"/>
    <property type="match status" value="1"/>
</dbReference>
<dbReference type="InterPro" id="IPR055344">
    <property type="entry name" value="SecD_SecF_C_bact"/>
</dbReference>
<dbReference type="HAMAP" id="MF_01463_B">
    <property type="entry name" value="SecD_B"/>
    <property type="match status" value="1"/>
</dbReference>
<dbReference type="InterPro" id="IPR048634">
    <property type="entry name" value="SecD_SecF_C"/>
</dbReference>
<dbReference type="Proteomes" id="UP001576708">
    <property type="component" value="Unassembled WGS sequence"/>
</dbReference>
<feature type="domain" description="SecD export protein N-terminal TM" evidence="11">
    <location>
        <begin position="2"/>
        <end position="103"/>
    </location>
</feature>
<keyword evidence="7 9" id="KW-0811">Translocation</keyword>
<dbReference type="NCBIfam" id="TIGR00916">
    <property type="entry name" value="2A0604s01"/>
    <property type="match status" value="1"/>
</dbReference>
<proteinExistence type="inferred from homology"/>
<dbReference type="InterPro" id="IPR048631">
    <property type="entry name" value="SecD_1st"/>
</dbReference>
<keyword evidence="6 9" id="KW-1133">Transmembrane helix</keyword>
<name>A0ABV4VMX3_9GAMM</name>
<evidence type="ECO:0000256" key="3">
    <source>
        <dbReference type="ARBA" id="ARBA00022475"/>
    </source>
</evidence>
<evidence type="ECO:0000259" key="10">
    <source>
        <dbReference type="Pfam" id="PF02355"/>
    </source>
</evidence>
<evidence type="ECO:0000256" key="2">
    <source>
        <dbReference type="ARBA" id="ARBA00022448"/>
    </source>
</evidence>
<dbReference type="PRINTS" id="PR00702">
    <property type="entry name" value="ACRIFLAVINRP"/>
</dbReference>
<keyword evidence="15" id="KW-1185">Reference proteome</keyword>
<keyword evidence="5 9" id="KW-0653">Protein transport</keyword>
<evidence type="ECO:0000256" key="7">
    <source>
        <dbReference type="ARBA" id="ARBA00023010"/>
    </source>
</evidence>
<feature type="domain" description="Protein export membrane protein SecD/SecF C-terminal" evidence="10">
    <location>
        <begin position="435"/>
        <end position="597"/>
    </location>
</feature>
<dbReference type="Pfam" id="PF21760">
    <property type="entry name" value="SecD_1st"/>
    <property type="match status" value="1"/>
</dbReference>
<evidence type="ECO:0000256" key="9">
    <source>
        <dbReference type="HAMAP-Rule" id="MF_01463"/>
    </source>
</evidence>
<evidence type="ECO:0000259" key="11">
    <source>
        <dbReference type="Pfam" id="PF13721"/>
    </source>
</evidence>
<organism evidence="14 15">
    <name type="scientific">Shewanella mangrovisoli</name>
    <dbReference type="NCBI Taxonomy" id="2864211"/>
    <lineage>
        <taxon>Bacteria</taxon>
        <taxon>Pseudomonadati</taxon>
        <taxon>Pseudomonadota</taxon>
        <taxon>Gammaproteobacteria</taxon>
        <taxon>Alteromonadales</taxon>
        <taxon>Shewanellaceae</taxon>
        <taxon>Shewanella</taxon>
    </lineage>
</organism>
<dbReference type="InterPro" id="IPR027398">
    <property type="entry name" value="SecD-TM"/>
</dbReference>
<feature type="domain" description="Protein translocase subunit SecDF P1" evidence="12">
    <location>
        <begin position="229"/>
        <end position="288"/>
    </location>
</feature>
<keyword evidence="2 9" id="KW-0813">Transport</keyword>
<evidence type="ECO:0000256" key="6">
    <source>
        <dbReference type="ARBA" id="ARBA00022989"/>
    </source>
</evidence>
<dbReference type="InterPro" id="IPR022813">
    <property type="entry name" value="SecD/SecF_arch_bac"/>
</dbReference>
<dbReference type="NCBIfam" id="TIGR01129">
    <property type="entry name" value="secD"/>
    <property type="match status" value="1"/>
</dbReference>